<dbReference type="PROSITE" id="PS50005">
    <property type="entry name" value="TPR"/>
    <property type="match status" value="5"/>
</dbReference>
<dbReference type="InterPro" id="IPR019734">
    <property type="entry name" value="TPR_rpt"/>
</dbReference>
<proteinExistence type="predicted"/>
<organism evidence="1">
    <name type="scientific">freshwater metagenome</name>
    <dbReference type="NCBI Taxonomy" id="449393"/>
    <lineage>
        <taxon>unclassified sequences</taxon>
        <taxon>metagenomes</taxon>
        <taxon>ecological metagenomes</taxon>
    </lineage>
</organism>
<dbReference type="AlphaFoldDB" id="A0A6J7WB27"/>
<dbReference type="Gene3D" id="1.25.40.10">
    <property type="entry name" value="Tetratricopeptide repeat domain"/>
    <property type="match status" value="1"/>
</dbReference>
<dbReference type="Gene3D" id="3.40.50.300">
    <property type="entry name" value="P-loop containing nucleotide triphosphate hydrolases"/>
    <property type="match status" value="1"/>
</dbReference>
<dbReference type="Pfam" id="PF13469">
    <property type="entry name" value="Sulfotransfer_3"/>
    <property type="match status" value="1"/>
</dbReference>
<dbReference type="InterPro" id="IPR027417">
    <property type="entry name" value="P-loop_NTPase"/>
</dbReference>
<dbReference type="Pfam" id="PF13432">
    <property type="entry name" value="TPR_16"/>
    <property type="match status" value="2"/>
</dbReference>
<dbReference type="InterPro" id="IPR011990">
    <property type="entry name" value="TPR-like_helical_dom_sf"/>
</dbReference>
<sequence length="609" mass="68741">MTKKISTIQGYKVKADRLALESCLEEAQVLYAKVCKIVPNDIEAWVKLGETQRRLGRYKNAELSGRRAVRLAPNEVLAHQLLAVSLHSQRKFSEAITVYRKAIQLKPTYSPSYYLLGNALMELGKLPEAVDYLSHAIKLHPNFFEALSDLGAALLKMGRVDLAPAVLKRALALNPNSPEVLANLGSLLEMDGRVEEALELYQNTLRLRPDALDVIAKQAELLEKTGRLEEANELLERGLARNSKHPALNLIAARVERREGNYAGAVARLEGVLSQPMAHAISGDIHLLLGVLYDCLGQTDKVMSHLSEGKRRTASAADPDGTGRLQYLEKITITRAWLSDRLVKSIVVDDVGTTESPVFLIGFPRSGTTLLEQILDSHPVLQTMEEKPAVAAMEKAFLIMTAGDPEALTNLDQQQVDILRHAYFEEVSLNIVRRPGMLLVDKLPLNIVRVPLLWRVFPEARFILAIRHPCDVILSCFMQNFAKNDAMCGFVNLESITEIYVQVMGAWLDYVKCLPLYWHPIRYEDLITNFKPESKALLDFLGVGWHDAVLNHTQHAQQKSIIQTPSYHQVTKPIYMDAMYRWQRYEKDFVSVIKELYPFIQHFGYKQKL</sequence>
<dbReference type="EMBL" id="CAFBRZ010000100">
    <property type="protein sequence ID" value="CAB5160854.1"/>
    <property type="molecule type" value="Genomic_DNA"/>
</dbReference>
<reference evidence="1" key="1">
    <citation type="submission" date="2020-05" db="EMBL/GenBank/DDBJ databases">
        <authorList>
            <person name="Chiriac C."/>
            <person name="Salcher M."/>
            <person name="Ghai R."/>
            <person name="Kavagutti S V."/>
        </authorList>
    </citation>
    <scope>NUCLEOTIDE SEQUENCE</scope>
</reference>
<dbReference type="PANTHER" id="PTHR44523:SF1">
    <property type="entry name" value="TETRATRICOPEPTIDE REPEAT PROTEIN 13"/>
    <property type="match status" value="1"/>
</dbReference>
<dbReference type="SUPFAM" id="SSF52540">
    <property type="entry name" value="P-loop containing nucleoside triphosphate hydrolases"/>
    <property type="match status" value="1"/>
</dbReference>
<dbReference type="PANTHER" id="PTHR44523">
    <property type="entry name" value="TETRATRICOPEPTIDE REPEAT PROTEIN 13"/>
    <property type="match status" value="1"/>
</dbReference>
<dbReference type="SMART" id="SM00028">
    <property type="entry name" value="TPR"/>
    <property type="match status" value="7"/>
</dbReference>
<accession>A0A6J7WB27</accession>
<evidence type="ECO:0000313" key="1">
    <source>
        <dbReference type="EMBL" id="CAB5160854.1"/>
    </source>
</evidence>
<dbReference type="PROSITE" id="PS50293">
    <property type="entry name" value="TPR_REGION"/>
    <property type="match status" value="2"/>
</dbReference>
<name>A0A6J7WB27_9ZZZZ</name>
<dbReference type="Pfam" id="PF14559">
    <property type="entry name" value="TPR_19"/>
    <property type="match status" value="1"/>
</dbReference>
<dbReference type="SUPFAM" id="SSF48452">
    <property type="entry name" value="TPR-like"/>
    <property type="match status" value="1"/>
</dbReference>
<gene>
    <name evidence="1" type="ORF">UFOPK4444_01282</name>
</gene>
<protein>
    <submittedName>
        <fullName evidence="1">Unannotated protein</fullName>
    </submittedName>
</protein>